<dbReference type="PRINTS" id="PR00399">
    <property type="entry name" value="SYNAPTOTAGMN"/>
</dbReference>
<keyword evidence="7" id="KW-1185">Reference proteome</keyword>
<evidence type="ECO:0000256" key="1">
    <source>
        <dbReference type="ARBA" id="ARBA00022737"/>
    </source>
</evidence>
<dbReference type="PROSITE" id="PS50004">
    <property type="entry name" value="C2"/>
    <property type="match status" value="1"/>
</dbReference>
<keyword evidence="1" id="KW-0677">Repeat</keyword>
<evidence type="ECO:0000313" key="8">
    <source>
        <dbReference type="WBParaSite" id="SMUV_0000096601-mRNA-1"/>
    </source>
</evidence>
<evidence type="ECO:0000313" key="7">
    <source>
        <dbReference type="Proteomes" id="UP000046393"/>
    </source>
</evidence>
<name>A0A0N5AA04_9BILA</name>
<dbReference type="PANTHER" id="PTHR12157:SF21">
    <property type="entry name" value="RAB3 INTERACTING MOLECULE, ISOFORM F"/>
    <property type="match status" value="1"/>
</dbReference>
<sequence>MRETQSAHGSEESDTSYEDGKTAIPVRRKNIKRILLTRRYRDSDVYSDLGIHITGGKKLHNGELGAFVSAVNKERACETLGEVKEGFYLGDQVLECNGVILTGKTFEEVERIINGSQGEIELVVKSGGDEYDGSREKKQKTRGNNNYEIPHSNRKRSEWSARNDDLDGRLREAPPIPTHRCVDGRASPSFDVYPSLSVHSDPAPAKPVTKTYRSSGNDPHSLGYINIAVSYNYRSSALRVTILSARGLSYRQHSSKTFYPNPFVKIYLLPGREVCNKRRTKFVSNTADPVWNQIVEYNIPLRDLRSHYLEFTVWDYDRLNDNNSLGQVIISLSEPSLLDGKARWYPLQSMHNNFAVTGLPSSHFQNVIGNYTNNYVQNTYNPGDSQNIL</sequence>
<dbReference type="Gene3D" id="2.60.40.150">
    <property type="entry name" value="C2 domain"/>
    <property type="match status" value="1"/>
</dbReference>
<accession>A0A0N5AA04</accession>
<reference evidence="8" key="1">
    <citation type="submission" date="2017-02" db="UniProtKB">
        <authorList>
            <consortium name="WormBaseParasite"/>
        </authorList>
    </citation>
    <scope>IDENTIFICATION</scope>
</reference>
<dbReference type="SMART" id="SM00239">
    <property type="entry name" value="C2"/>
    <property type="match status" value="1"/>
</dbReference>
<proteinExistence type="predicted"/>
<evidence type="ECO:0000256" key="2">
    <source>
        <dbReference type="ARBA" id="ARBA00023018"/>
    </source>
</evidence>
<evidence type="ECO:0000256" key="3">
    <source>
        <dbReference type="ARBA" id="ARBA00034103"/>
    </source>
</evidence>
<dbReference type="GO" id="GO:0016020">
    <property type="term" value="C:membrane"/>
    <property type="evidence" value="ECO:0007669"/>
    <property type="project" value="InterPro"/>
</dbReference>
<organism evidence="7 8">
    <name type="scientific">Syphacia muris</name>
    <dbReference type="NCBI Taxonomy" id="451379"/>
    <lineage>
        <taxon>Eukaryota</taxon>
        <taxon>Metazoa</taxon>
        <taxon>Ecdysozoa</taxon>
        <taxon>Nematoda</taxon>
        <taxon>Chromadorea</taxon>
        <taxon>Rhabditida</taxon>
        <taxon>Spirurina</taxon>
        <taxon>Oxyuridomorpha</taxon>
        <taxon>Oxyuroidea</taxon>
        <taxon>Oxyuridae</taxon>
        <taxon>Syphacia</taxon>
    </lineage>
</organism>
<feature type="region of interest" description="Disordered" evidence="4">
    <location>
        <begin position="128"/>
        <end position="162"/>
    </location>
</feature>
<dbReference type="AlphaFoldDB" id="A0A0N5AA04"/>
<dbReference type="InterPro" id="IPR001565">
    <property type="entry name" value="Synaptotagmin"/>
</dbReference>
<evidence type="ECO:0000259" key="5">
    <source>
        <dbReference type="PROSITE" id="PS50004"/>
    </source>
</evidence>
<dbReference type="Proteomes" id="UP000046393">
    <property type="component" value="Unplaced"/>
</dbReference>
<dbReference type="GO" id="GO:0006887">
    <property type="term" value="P:exocytosis"/>
    <property type="evidence" value="ECO:0007669"/>
    <property type="project" value="InterPro"/>
</dbReference>
<dbReference type="InterPro" id="IPR035892">
    <property type="entry name" value="C2_domain_sf"/>
</dbReference>
<evidence type="ECO:0000259" key="6">
    <source>
        <dbReference type="PROSITE" id="PS50106"/>
    </source>
</evidence>
<dbReference type="SUPFAM" id="SSF50156">
    <property type="entry name" value="PDZ domain-like"/>
    <property type="match status" value="1"/>
</dbReference>
<dbReference type="SUPFAM" id="SSF49562">
    <property type="entry name" value="C2 domain (Calcium/lipid-binding domain, CaLB)"/>
    <property type="match status" value="1"/>
</dbReference>
<evidence type="ECO:0000256" key="4">
    <source>
        <dbReference type="SAM" id="MobiDB-lite"/>
    </source>
</evidence>
<dbReference type="STRING" id="451379.A0A0N5AA04"/>
<dbReference type="InterPro" id="IPR001478">
    <property type="entry name" value="PDZ"/>
</dbReference>
<feature type="domain" description="C2" evidence="5">
    <location>
        <begin position="221"/>
        <end position="345"/>
    </location>
</feature>
<dbReference type="InterPro" id="IPR039032">
    <property type="entry name" value="Rim-like"/>
</dbReference>
<dbReference type="InterPro" id="IPR036034">
    <property type="entry name" value="PDZ_sf"/>
</dbReference>
<protein>
    <submittedName>
        <fullName evidence="8">C2 domain-containing protein</fullName>
    </submittedName>
</protein>
<feature type="compositionally biased region" description="Basic and acidic residues" evidence="4">
    <location>
        <begin position="1"/>
        <end position="11"/>
    </location>
</feature>
<comment type="subcellular location">
    <subcellularLocation>
        <location evidence="3">Synapse</location>
    </subcellularLocation>
</comment>
<keyword evidence="2" id="KW-0770">Synapse</keyword>
<dbReference type="Gene3D" id="2.30.42.10">
    <property type="match status" value="1"/>
</dbReference>
<dbReference type="PROSITE" id="PS50106">
    <property type="entry name" value="PDZ"/>
    <property type="match status" value="1"/>
</dbReference>
<dbReference type="GO" id="GO:0031267">
    <property type="term" value="F:small GTPase binding"/>
    <property type="evidence" value="ECO:0007669"/>
    <property type="project" value="InterPro"/>
</dbReference>
<feature type="domain" description="PDZ" evidence="6">
    <location>
        <begin position="33"/>
        <end position="128"/>
    </location>
</feature>
<dbReference type="InterPro" id="IPR000008">
    <property type="entry name" value="C2_dom"/>
</dbReference>
<dbReference type="PANTHER" id="PTHR12157">
    <property type="entry name" value="REGULATING SYNAPTIC MEMBRANE EXOCYTOSIS PROTEIN"/>
    <property type="match status" value="1"/>
</dbReference>
<dbReference type="Pfam" id="PF00168">
    <property type="entry name" value="C2"/>
    <property type="match status" value="1"/>
</dbReference>
<dbReference type="WBParaSite" id="SMUV_0000096601-mRNA-1">
    <property type="protein sequence ID" value="SMUV_0000096601-mRNA-1"/>
    <property type="gene ID" value="SMUV_0000096601"/>
</dbReference>
<feature type="region of interest" description="Disordered" evidence="4">
    <location>
        <begin position="1"/>
        <end position="21"/>
    </location>
</feature>
<dbReference type="GO" id="GO:0045202">
    <property type="term" value="C:synapse"/>
    <property type="evidence" value="ECO:0007669"/>
    <property type="project" value="UniProtKB-SubCell"/>
</dbReference>